<keyword evidence="7" id="KW-1185">Reference proteome</keyword>
<dbReference type="SFLD" id="SFLDG01129">
    <property type="entry name" value="C1.5:_HAD__Beta-PGM__Phosphata"/>
    <property type="match status" value="1"/>
</dbReference>
<dbReference type="PANTHER" id="PTHR46193:SF10">
    <property type="entry name" value="6-PHOSPHOGLUCONATE PHOSPHATASE"/>
    <property type="match status" value="1"/>
</dbReference>
<comment type="cofactor">
    <cofactor evidence="1">
        <name>Mg(2+)</name>
        <dbReference type="ChEBI" id="CHEBI:18420"/>
    </cofactor>
</comment>
<evidence type="ECO:0000256" key="3">
    <source>
        <dbReference type="ARBA" id="ARBA00022723"/>
    </source>
</evidence>
<comment type="similarity">
    <text evidence="2">Belongs to the HAD-like hydrolase superfamily. CbbY/CbbZ/Gph/YieH family.</text>
</comment>
<protein>
    <submittedName>
        <fullName evidence="6">HAD family hydrolase</fullName>
    </submittedName>
</protein>
<name>A0ABV6IQX9_9PROT</name>
<dbReference type="CDD" id="cd07526">
    <property type="entry name" value="HAD_BPGM_like"/>
    <property type="match status" value="1"/>
</dbReference>
<reference evidence="6 7" key="1">
    <citation type="submission" date="2024-09" db="EMBL/GenBank/DDBJ databases">
        <authorList>
            <person name="Sun Q."/>
            <person name="Mori K."/>
        </authorList>
    </citation>
    <scope>NUCLEOTIDE SEQUENCE [LARGE SCALE GENOMIC DNA]</scope>
    <source>
        <strain evidence="6 7">CCM 7468</strain>
    </source>
</reference>
<accession>A0ABV6IQX9</accession>
<dbReference type="Gene3D" id="1.10.150.240">
    <property type="entry name" value="Putative phosphatase, domain 2"/>
    <property type="match status" value="1"/>
</dbReference>
<evidence type="ECO:0000256" key="5">
    <source>
        <dbReference type="SAM" id="MobiDB-lite"/>
    </source>
</evidence>
<comment type="caution">
    <text evidence="6">The sequence shown here is derived from an EMBL/GenBank/DDBJ whole genome shotgun (WGS) entry which is preliminary data.</text>
</comment>
<sequence length="216" mass="23629">MPHDALPSTLPRPQPSEERQTQPWPALVIFDCDGVLIDSEIVVCRLTGEILTDLGYPVTTEEVIRRFAGRPERGMIADIEADWGQPVPPEFFTRVRRAIEHAYATELQIMPGITDLLNRLQTRTCVASSAYPAKLTLGLQAVGLYDRFAPNIISASCVAQGKPAPDVFIYAAGWMQTPPARCLVIEDSTAGVRAAIAAGMRVFGFIGGRHCDATHR</sequence>
<dbReference type="NCBIfam" id="TIGR01509">
    <property type="entry name" value="HAD-SF-IA-v3"/>
    <property type="match status" value="1"/>
</dbReference>
<dbReference type="InterPro" id="IPR051600">
    <property type="entry name" value="Beta-PGM-like"/>
</dbReference>
<dbReference type="PANTHER" id="PTHR46193">
    <property type="entry name" value="6-PHOSPHOGLUCONATE PHOSPHATASE"/>
    <property type="match status" value="1"/>
</dbReference>
<organism evidence="6 7">
    <name type="scientific">Muricoccus vinaceus</name>
    <dbReference type="NCBI Taxonomy" id="424704"/>
    <lineage>
        <taxon>Bacteria</taxon>
        <taxon>Pseudomonadati</taxon>
        <taxon>Pseudomonadota</taxon>
        <taxon>Alphaproteobacteria</taxon>
        <taxon>Acetobacterales</taxon>
        <taxon>Roseomonadaceae</taxon>
        <taxon>Muricoccus</taxon>
    </lineage>
</organism>
<proteinExistence type="inferred from homology"/>
<evidence type="ECO:0000256" key="2">
    <source>
        <dbReference type="ARBA" id="ARBA00006171"/>
    </source>
</evidence>
<evidence type="ECO:0000313" key="6">
    <source>
        <dbReference type="EMBL" id="MFC0386010.1"/>
    </source>
</evidence>
<evidence type="ECO:0000313" key="7">
    <source>
        <dbReference type="Proteomes" id="UP001589789"/>
    </source>
</evidence>
<gene>
    <name evidence="6" type="ORF">ACFFIC_10700</name>
</gene>
<dbReference type="InterPro" id="IPR036412">
    <property type="entry name" value="HAD-like_sf"/>
</dbReference>
<dbReference type="EMBL" id="JBHLVZ010000022">
    <property type="protein sequence ID" value="MFC0386010.1"/>
    <property type="molecule type" value="Genomic_DNA"/>
</dbReference>
<dbReference type="GO" id="GO:0016787">
    <property type="term" value="F:hydrolase activity"/>
    <property type="evidence" value="ECO:0007669"/>
    <property type="project" value="UniProtKB-KW"/>
</dbReference>
<dbReference type="SUPFAM" id="SSF56784">
    <property type="entry name" value="HAD-like"/>
    <property type="match status" value="1"/>
</dbReference>
<dbReference type="InterPro" id="IPR023214">
    <property type="entry name" value="HAD_sf"/>
</dbReference>
<keyword evidence="4" id="KW-0460">Magnesium</keyword>
<dbReference type="Proteomes" id="UP001589789">
    <property type="component" value="Unassembled WGS sequence"/>
</dbReference>
<feature type="region of interest" description="Disordered" evidence="5">
    <location>
        <begin position="1"/>
        <end position="21"/>
    </location>
</feature>
<dbReference type="Gene3D" id="3.40.50.1000">
    <property type="entry name" value="HAD superfamily/HAD-like"/>
    <property type="match status" value="1"/>
</dbReference>
<keyword evidence="6" id="KW-0378">Hydrolase</keyword>
<evidence type="ECO:0000256" key="4">
    <source>
        <dbReference type="ARBA" id="ARBA00022842"/>
    </source>
</evidence>
<keyword evidence="3" id="KW-0479">Metal-binding</keyword>
<dbReference type="SFLD" id="SFLDS00003">
    <property type="entry name" value="Haloacid_Dehalogenase"/>
    <property type="match status" value="1"/>
</dbReference>
<evidence type="ECO:0000256" key="1">
    <source>
        <dbReference type="ARBA" id="ARBA00001946"/>
    </source>
</evidence>
<dbReference type="RefSeq" id="WP_377050154.1">
    <property type="nucleotide sequence ID" value="NZ_JBHLVZ010000022.1"/>
</dbReference>
<dbReference type="InterPro" id="IPR006439">
    <property type="entry name" value="HAD-SF_hydro_IA"/>
</dbReference>
<dbReference type="InterPro" id="IPR023198">
    <property type="entry name" value="PGP-like_dom2"/>
</dbReference>
<dbReference type="Pfam" id="PF00702">
    <property type="entry name" value="Hydrolase"/>
    <property type="match status" value="1"/>
</dbReference>